<dbReference type="PANTHER" id="PTHR47990">
    <property type="entry name" value="2-OXOGLUTARATE (2OG) AND FE(II)-DEPENDENT OXYGENASE SUPERFAMILY PROTEIN-RELATED"/>
    <property type="match status" value="1"/>
</dbReference>
<evidence type="ECO:0000256" key="3">
    <source>
        <dbReference type="RuleBase" id="RU003682"/>
    </source>
</evidence>
<dbReference type="InterPro" id="IPR044861">
    <property type="entry name" value="IPNS-like_FE2OG_OXY"/>
</dbReference>
<organism evidence="5 6">
    <name type="scientific">Kingdonia uniflora</name>
    <dbReference type="NCBI Taxonomy" id="39325"/>
    <lineage>
        <taxon>Eukaryota</taxon>
        <taxon>Viridiplantae</taxon>
        <taxon>Streptophyta</taxon>
        <taxon>Embryophyta</taxon>
        <taxon>Tracheophyta</taxon>
        <taxon>Spermatophyta</taxon>
        <taxon>Magnoliopsida</taxon>
        <taxon>Ranunculales</taxon>
        <taxon>Circaeasteraceae</taxon>
        <taxon>Kingdonia</taxon>
    </lineage>
</organism>
<dbReference type="InterPro" id="IPR027443">
    <property type="entry name" value="IPNS-like_sf"/>
</dbReference>
<dbReference type="InterPro" id="IPR005123">
    <property type="entry name" value="Oxoglu/Fe-dep_dioxygenase_dom"/>
</dbReference>
<keyword evidence="1 3" id="KW-0479">Metal-binding</keyword>
<dbReference type="PROSITE" id="PS51471">
    <property type="entry name" value="FE2OG_OXY"/>
    <property type="match status" value="1"/>
</dbReference>
<evidence type="ECO:0000256" key="2">
    <source>
        <dbReference type="ARBA" id="ARBA00023004"/>
    </source>
</evidence>
<dbReference type="InterPro" id="IPR050231">
    <property type="entry name" value="Iron_ascorbate_oxido_reductase"/>
</dbReference>
<dbReference type="AlphaFoldDB" id="A0A7J7NTA0"/>
<proteinExistence type="inferred from homology"/>
<dbReference type="SUPFAM" id="SSF51197">
    <property type="entry name" value="Clavaminate synthase-like"/>
    <property type="match status" value="1"/>
</dbReference>
<comment type="caution">
    <text evidence="5">The sequence shown here is derived from an EMBL/GenBank/DDBJ whole genome shotgun (WGS) entry which is preliminary data.</text>
</comment>
<evidence type="ECO:0000256" key="1">
    <source>
        <dbReference type="ARBA" id="ARBA00022723"/>
    </source>
</evidence>
<protein>
    <recommendedName>
        <fullName evidence="4">Fe2OG dioxygenase domain-containing protein</fullName>
    </recommendedName>
</protein>
<feature type="domain" description="Fe2OG dioxygenase" evidence="4">
    <location>
        <begin position="178"/>
        <end position="278"/>
    </location>
</feature>
<dbReference type="Proteomes" id="UP000541444">
    <property type="component" value="Unassembled WGS sequence"/>
</dbReference>
<keyword evidence="3" id="KW-0560">Oxidoreductase</keyword>
<dbReference type="Gene3D" id="2.60.120.330">
    <property type="entry name" value="B-lactam Antibiotic, Isopenicillin N Synthase, Chain"/>
    <property type="match status" value="1"/>
</dbReference>
<evidence type="ECO:0000313" key="6">
    <source>
        <dbReference type="Proteomes" id="UP000541444"/>
    </source>
</evidence>
<sequence>MSSYPPLFLPTNLLIQTDNSGNSSQDLDLLPVIDLQNLNPSDIGEVCRDWGVFRLINHGIPETLSNQLHEETKKLFDLPFETKKDICAEANIPYFWGTPALNSVNAAMLTKNVNWVEGFSVVLDQLQLIQMEHPALFSFRSLLEEHGQHMARLSRNIFKAMVTDLGLDLTLTEPYLSKSTGLIRVYRYPHCSETEKVLGLDAHTDSSVLSILSQDNIGGLQILKDDAWFNIKPIPNTLIVNLGDMSQAISDDAYRSVTHRVKVNKCEQRISICYFVFPVEDTVIRSSKYKPFTNQEFRSQVQEDIKTTGTKIGLPRFKLGH</sequence>
<dbReference type="InterPro" id="IPR026992">
    <property type="entry name" value="DIOX_N"/>
</dbReference>
<name>A0A7J7NTA0_9MAGN</name>
<dbReference type="GO" id="GO:0016491">
    <property type="term" value="F:oxidoreductase activity"/>
    <property type="evidence" value="ECO:0007669"/>
    <property type="project" value="UniProtKB-KW"/>
</dbReference>
<keyword evidence="6" id="KW-1185">Reference proteome</keyword>
<dbReference type="OrthoDB" id="288590at2759"/>
<dbReference type="EMBL" id="JACGCM010000589">
    <property type="protein sequence ID" value="KAF6170435.1"/>
    <property type="molecule type" value="Genomic_DNA"/>
</dbReference>
<dbReference type="Pfam" id="PF03171">
    <property type="entry name" value="2OG-FeII_Oxy"/>
    <property type="match status" value="1"/>
</dbReference>
<reference evidence="5 6" key="1">
    <citation type="journal article" date="2020" name="IScience">
        <title>Genome Sequencing of the Endangered Kingdonia uniflora (Circaeasteraceae, Ranunculales) Reveals Potential Mechanisms of Evolutionary Specialization.</title>
        <authorList>
            <person name="Sun Y."/>
            <person name="Deng T."/>
            <person name="Zhang A."/>
            <person name="Moore M.J."/>
            <person name="Landis J.B."/>
            <person name="Lin N."/>
            <person name="Zhang H."/>
            <person name="Zhang X."/>
            <person name="Huang J."/>
            <person name="Zhang X."/>
            <person name="Sun H."/>
            <person name="Wang H."/>
        </authorList>
    </citation>
    <scope>NUCLEOTIDE SEQUENCE [LARGE SCALE GENOMIC DNA]</scope>
    <source>
        <strain evidence="5">TB1705</strain>
        <tissue evidence="5">Leaf</tissue>
    </source>
</reference>
<gene>
    <name evidence="5" type="ORF">GIB67_014365</name>
</gene>
<accession>A0A7J7NTA0</accession>
<dbReference type="GO" id="GO:0046872">
    <property type="term" value="F:metal ion binding"/>
    <property type="evidence" value="ECO:0007669"/>
    <property type="project" value="UniProtKB-KW"/>
</dbReference>
<keyword evidence="2 3" id="KW-0408">Iron</keyword>
<dbReference type="Pfam" id="PF14226">
    <property type="entry name" value="DIOX_N"/>
    <property type="match status" value="1"/>
</dbReference>
<comment type="similarity">
    <text evidence="3">Belongs to the iron/ascorbate-dependent oxidoreductase family.</text>
</comment>
<evidence type="ECO:0000259" key="4">
    <source>
        <dbReference type="PROSITE" id="PS51471"/>
    </source>
</evidence>
<evidence type="ECO:0000313" key="5">
    <source>
        <dbReference type="EMBL" id="KAF6170435.1"/>
    </source>
</evidence>